<name>A0A975RWV7_9BRAD</name>
<dbReference type="PANTHER" id="PTHR42709:SF2">
    <property type="entry name" value="INNER MEMBRANE PROTEIN YOHD"/>
    <property type="match status" value="1"/>
</dbReference>
<keyword evidence="4" id="KW-1185">Reference proteome</keyword>
<dbReference type="Pfam" id="PF09335">
    <property type="entry name" value="VTT_dom"/>
    <property type="match status" value="1"/>
</dbReference>
<dbReference type="GO" id="GO:0005886">
    <property type="term" value="C:plasma membrane"/>
    <property type="evidence" value="ECO:0007669"/>
    <property type="project" value="TreeGrafter"/>
</dbReference>
<dbReference type="EMBL" id="CP076136">
    <property type="protein sequence ID" value="QWG23160.1"/>
    <property type="molecule type" value="Genomic_DNA"/>
</dbReference>
<keyword evidence="1" id="KW-0812">Transmembrane</keyword>
<evidence type="ECO:0000313" key="4">
    <source>
        <dbReference type="Proteomes" id="UP000676951"/>
    </source>
</evidence>
<gene>
    <name evidence="3" type="ORF">KMZ93_24995</name>
</gene>
<evidence type="ECO:0000256" key="1">
    <source>
        <dbReference type="SAM" id="Phobius"/>
    </source>
</evidence>
<keyword evidence="1" id="KW-1133">Transmembrane helix</keyword>
<evidence type="ECO:0000313" key="3">
    <source>
        <dbReference type="EMBL" id="QWG23160.1"/>
    </source>
</evidence>
<sequence>MTSRRTGVRLLFPTDLASFLELIRQHGDAAYSLMFAWATSHSLLLTLFAGYAAHSGALSFGTLVMVCWFGSFAGDVIRFWIGRRFGTRWLGSFPRLERAVRIAARLADRHYVWMILFHRYPHGIRGVAGIAYGISQLPWSTFLALNFAAAGLWSCAIVSVGYAFGQVSEKVMNDASSGLGFAMLFAFLGVSWIVSRKLERAVEQT</sequence>
<feature type="transmembrane region" description="Helical" evidence="1">
    <location>
        <begin position="142"/>
        <end position="164"/>
    </location>
</feature>
<feature type="transmembrane region" description="Helical" evidence="1">
    <location>
        <begin position="29"/>
        <end position="51"/>
    </location>
</feature>
<proteinExistence type="predicted"/>
<feature type="transmembrane region" description="Helical" evidence="1">
    <location>
        <begin position="176"/>
        <end position="194"/>
    </location>
</feature>
<reference evidence="3 4" key="1">
    <citation type="submission" date="2021-06" db="EMBL/GenBank/DDBJ databases">
        <title>Bradyrhizobium sp. S2-11-4 Genome sequencing.</title>
        <authorList>
            <person name="Jin L."/>
        </authorList>
    </citation>
    <scope>NUCLEOTIDE SEQUENCE [LARGE SCALE GENOMIC DNA]</scope>
    <source>
        <strain evidence="3 4">S2-11-4</strain>
    </source>
</reference>
<dbReference type="AlphaFoldDB" id="A0A975RWV7"/>
<keyword evidence="1" id="KW-0472">Membrane</keyword>
<dbReference type="PANTHER" id="PTHR42709">
    <property type="entry name" value="ALKALINE PHOSPHATASE LIKE PROTEIN"/>
    <property type="match status" value="1"/>
</dbReference>
<protein>
    <submittedName>
        <fullName evidence="3">DedA family protein</fullName>
    </submittedName>
</protein>
<dbReference type="Proteomes" id="UP000676951">
    <property type="component" value="Chromosome"/>
</dbReference>
<organism evidence="3 4">
    <name type="scientific">Bradyrhizobium sediminis</name>
    <dbReference type="NCBI Taxonomy" id="2840469"/>
    <lineage>
        <taxon>Bacteria</taxon>
        <taxon>Pseudomonadati</taxon>
        <taxon>Pseudomonadota</taxon>
        <taxon>Alphaproteobacteria</taxon>
        <taxon>Hyphomicrobiales</taxon>
        <taxon>Nitrobacteraceae</taxon>
        <taxon>Bradyrhizobium</taxon>
    </lineage>
</organism>
<feature type="domain" description="VTT" evidence="2">
    <location>
        <begin position="45"/>
        <end position="162"/>
    </location>
</feature>
<dbReference type="InterPro" id="IPR051311">
    <property type="entry name" value="DedA_domain"/>
</dbReference>
<feature type="transmembrane region" description="Helical" evidence="1">
    <location>
        <begin position="57"/>
        <end position="81"/>
    </location>
</feature>
<dbReference type="RefSeq" id="WP_215603916.1">
    <property type="nucleotide sequence ID" value="NZ_CP076136.1"/>
</dbReference>
<accession>A0A975RWV7</accession>
<evidence type="ECO:0000259" key="2">
    <source>
        <dbReference type="Pfam" id="PF09335"/>
    </source>
</evidence>
<dbReference type="InterPro" id="IPR032816">
    <property type="entry name" value="VTT_dom"/>
</dbReference>